<evidence type="ECO:0000313" key="1">
    <source>
        <dbReference type="Ensembl" id="ENSCHIP00010004015.1"/>
    </source>
</evidence>
<organism evidence="1">
    <name type="scientific">Capra hircus</name>
    <name type="common">Goat</name>
    <dbReference type="NCBI Taxonomy" id="9925"/>
    <lineage>
        <taxon>Eukaryota</taxon>
        <taxon>Metazoa</taxon>
        <taxon>Chordata</taxon>
        <taxon>Craniata</taxon>
        <taxon>Vertebrata</taxon>
        <taxon>Euteleostomi</taxon>
        <taxon>Mammalia</taxon>
        <taxon>Eutheria</taxon>
        <taxon>Laurasiatheria</taxon>
        <taxon>Artiodactyla</taxon>
        <taxon>Ruminantia</taxon>
        <taxon>Pecora</taxon>
        <taxon>Bovidae</taxon>
        <taxon>Caprinae</taxon>
        <taxon>Capra</taxon>
    </lineage>
</organism>
<proteinExistence type="predicted"/>
<dbReference type="Ensembl" id="ENSCHIT00010005568.1">
    <property type="protein sequence ID" value="ENSCHIP00010004015.1"/>
    <property type="gene ID" value="ENSCHIG00010002891.1"/>
</dbReference>
<sequence length="106" mass="12040">HILIFFSLQRRQKSEWPWKPFKVPDPLRRVLDSRHAVQQSVPASLASGFPCFCLCGCHGCTSLLGPLPHLFSSAFQPAQWLLPPLHSHGTEVSQKMVLTLREHIIF</sequence>
<name>A0A8C2NE51_CAPHI</name>
<reference evidence="1" key="2">
    <citation type="submission" date="2025-08" db="UniProtKB">
        <authorList>
            <consortium name="Ensembl"/>
        </authorList>
    </citation>
    <scope>IDENTIFICATION</scope>
</reference>
<accession>A0A8C2NE51</accession>
<dbReference type="AlphaFoldDB" id="A0A8C2NE51"/>
<protein>
    <submittedName>
        <fullName evidence="1">Uncharacterized protein</fullName>
    </submittedName>
</protein>
<reference evidence="1" key="1">
    <citation type="submission" date="2019-03" db="EMBL/GenBank/DDBJ databases">
        <title>Genome sequencing and reference-guided assembly of Black Bengal Goat (Capra hircus).</title>
        <authorList>
            <person name="Siddiki A.Z."/>
            <person name="Baten A."/>
            <person name="Billah M."/>
            <person name="Alam M.A.U."/>
            <person name="Shawrob K.S.M."/>
            <person name="Saha S."/>
            <person name="Chowdhury M."/>
            <person name="Rahman A.H."/>
            <person name="Stear M."/>
            <person name="Miah G."/>
            <person name="Das G.B."/>
            <person name="Hossain M.M."/>
            <person name="Kumkum M."/>
            <person name="Islam M.S."/>
            <person name="Mollah A.M."/>
            <person name="Ahsan A."/>
            <person name="Tusar F."/>
            <person name="Khan M.K.I."/>
        </authorList>
    </citation>
    <scope>NUCLEOTIDE SEQUENCE [LARGE SCALE GENOMIC DNA]</scope>
</reference>